<feature type="domain" description="Disease resistance R13L4/SHOC-2-like LRR" evidence="19">
    <location>
        <begin position="241"/>
        <end position="432"/>
    </location>
</feature>
<keyword evidence="4" id="KW-0597">Phosphoprotein</keyword>
<dbReference type="GO" id="GO:0005524">
    <property type="term" value="F:ATP binding"/>
    <property type="evidence" value="ECO:0007669"/>
    <property type="project" value="UniProtKB-KW"/>
</dbReference>
<feature type="signal peptide" evidence="18">
    <location>
        <begin position="1"/>
        <end position="26"/>
    </location>
</feature>
<reference evidence="20 21" key="1">
    <citation type="submission" date="2018-03" db="EMBL/GenBank/DDBJ databases">
        <title>Genomic Encyclopedia of Archaeal and Bacterial Type Strains, Phase II (KMG-II): from individual species to whole genera.</title>
        <authorList>
            <person name="Goeker M."/>
        </authorList>
    </citation>
    <scope>NUCLEOTIDE SEQUENCE [LARGE SCALE GENOMIC DNA]</scope>
    <source>
        <strain evidence="20 21">DSM 28354</strain>
    </source>
</reference>
<dbReference type="AlphaFoldDB" id="A0A2T0TI20"/>
<keyword evidence="7" id="KW-0812">Transmembrane</keyword>
<evidence type="ECO:0000256" key="8">
    <source>
        <dbReference type="ARBA" id="ARBA00022729"/>
    </source>
</evidence>
<dbReference type="SMART" id="SM00369">
    <property type="entry name" value="LRR_TYP"/>
    <property type="match status" value="4"/>
</dbReference>
<evidence type="ECO:0000256" key="9">
    <source>
        <dbReference type="ARBA" id="ARBA00022737"/>
    </source>
</evidence>
<evidence type="ECO:0000256" key="1">
    <source>
        <dbReference type="ARBA" id="ARBA00004251"/>
    </source>
</evidence>
<proteinExistence type="predicted"/>
<sequence>MGRKATYRLYACIAGIYLILITAANAQPALITLTASNSLSCEQKQATLVAVSNCVAGSAYQFTGPDGFVAMNTTGVISVSVDGSYSVAVDNGAGCKGSASVVVGSTLHPDYLPLVDLYNSTGGANWTNKSGWLGNCDPCSGWFGIRCANGRVTNISFASDFPGNNLNGTVPQTIGKLSALTTLNLSYQPDLRGSIPASIGNLSNLQDINLAYTHCSGFVLDKLTSLTALQSVDISYANFVGTIPETIANLSQLKVFNCGANAGLGGNIPASVGNLTKLERLVLGTNQFTGTVPASLGNLTALTTLYLSDNQLTGSIPAELGKLTQLQTLYLSGNQLAGAIPEQLGNLTQIKRLGVDNNQLSGTIPTSLSALTQAEYLYFGQNRLVGSVPDVFGSFAKLTELTLNDNQLMGSIPASLGSVPTLHYLQLQNNKLTGCIPSSFTALCGKTVDISNNVGLPAWNEFCDSGYNGLVTVTNGSWQDPATWSCGRVPALTDIVTLRHAVTVKAGSASQARRIDYDGLAKLIYEAGGITKLGN</sequence>
<keyword evidence="10" id="KW-0547">Nucleotide-binding</keyword>
<protein>
    <recommendedName>
        <fullName evidence="2">non-specific serine/threonine protein kinase</fullName>
        <ecNumber evidence="2">2.7.11.1</ecNumber>
    </recommendedName>
</protein>
<dbReference type="GO" id="GO:0004674">
    <property type="term" value="F:protein serine/threonine kinase activity"/>
    <property type="evidence" value="ECO:0007669"/>
    <property type="project" value="UniProtKB-EC"/>
</dbReference>
<gene>
    <name evidence="20" type="ORF">CLV58_1023</name>
</gene>
<dbReference type="InterPro" id="IPR055414">
    <property type="entry name" value="LRR_R13L4/SHOC2-like"/>
</dbReference>
<dbReference type="Gene3D" id="3.80.10.10">
    <property type="entry name" value="Ribonuclease Inhibitor"/>
    <property type="match status" value="3"/>
</dbReference>
<evidence type="ECO:0000256" key="11">
    <source>
        <dbReference type="ARBA" id="ARBA00022840"/>
    </source>
</evidence>
<keyword evidence="21" id="KW-1185">Reference proteome</keyword>
<evidence type="ECO:0000256" key="7">
    <source>
        <dbReference type="ARBA" id="ARBA00022692"/>
    </source>
</evidence>
<evidence type="ECO:0000256" key="3">
    <source>
        <dbReference type="ARBA" id="ARBA00022475"/>
    </source>
</evidence>
<evidence type="ECO:0000256" key="14">
    <source>
        <dbReference type="ARBA" id="ARBA00023170"/>
    </source>
</evidence>
<dbReference type="PANTHER" id="PTHR48059">
    <property type="entry name" value="POLYGALACTURONASE INHIBITOR 1"/>
    <property type="match status" value="1"/>
</dbReference>
<comment type="caution">
    <text evidence="20">The sequence shown here is derived from an EMBL/GenBank/DDBJ whole genome shotgun (WGS) entry which is preliminary data.</text>
</comment>
<evidence type="ECO:0000256" key="15">
    <source>
        <dbReference type="ARBA" id="ARBA00023180"/>
    </source>
</evidence>
<keyword evidence="12" id="KW-1133">Transmembrane helix</keyword>
<comment type="catalytic activity">
    <reaction evidence="17">
        <text>L-seryl-[protein] + ATP = O-phospho-L-seryl-[protein] + ADP + H(+)</text>
        <dbReference type="Rhea" id="RHEA:17989"/>
        <dbReference type="Rhea" id="RHEA-COMP:9863"/>
        <dbReference type="Rhea" id="RHEA-COMP:11604"/>
        <dbReference type="ChEBI" id="CHEBI:15378"/>
        <dbReference type="ChEBI" id="CHEBI:29999"/>
        <dbReference type="ChEBI" id="CHEBI:30616"/>
        <dbReference type="ChEBI" id="CHEBI:83421"/>
        <dbReference type="ChEBI" id="CHEBI:456216"/>
        <dbReference type="EC" id="2.7.11.1"/>
    </reaction>
</comment>
<comment type="subcellular location">
    <subcellularLocation>
        <location evidence="1">Cell membrane</location>
        <topology evidence="1">Single-pass type I membrane protein</topology>
    </subcellularLocation>
</comment>
<accession>A0A2T0TI20</accession>
<keyword evidence="8 18" id="KW-0732">Signal</keyword>
<dbReference type="InterPro" id="IPR051848">
    <property type="entry name" value="PGIP"/>
</dbReference>
<dbReference type="OrthoDB" id="905070at2"/>
<dbReference type="Pfam" id="PF23598">
    <property type="entry name" value="LRR_14"/>
    <property type="match status" value="1"/>
</dbReference>
<dbReference type="SUPFAM" id="SSF52058">
    <property type="entry name" value="L domain-like"/>
    <property type="match status" value="1"/>
</dbReference>
<evidence type="ECO:0000256" key="5">
    <source>
        <dbReference type="ARBA" id="ARBA00022614"/>
    </source>
</evidence>
<dbReference type="InterPro" id="IPR032675">
    <property type="entry name" value="LRR_dom_sf"/>
</dbReference>
<comment type="catalytic activity">
    <reaction evidence="16">
        <text>L-threonyl-[protein] + ATP = O-phospho-L-threonyl-[protein] + ADP + H(+)</text>
        <dbReference type="Rhea" id="RHEA:46608"/>
        <dbReference type="Rhea" id="RHEA-COMP:11060"/>
        <dbReference type="Rhea" id="RHEA-COMP:11605"/>
        <dbReference type="ChEBI" id="CHEBI:15378"/>
        <dbReference type="ChEBI" id="CHEBI:30013"/>
        <dbReference type="ChEBI" id="CHEBI:30616"/>
        <dbReference type="ChEBI" id="CHEBI:61977"/>
        <dbReference type="ChEBI" id="CHEBI:456216"/>
        <dbReference type="EC" id="2.7.11.1"/>
    </reaction>
</comment>
<keyword evidence="3" id="KW-1003">Cell membrane</keyword>
<dbReference type="GO" id="GO:0005886">
    <property type="term" value="C:plasma membrane"/>
    <property type="evidence" value="ECO:0007669"/>
    <property type="project" value="UniProtKB-SubCell"/>
</dbReference>
<keyword evidence="15" id="KW-0325">Glycoprotein</keyword>
<evidence type="ECO:0000256" key="13">
    <source>
        <dbReference type="ARBA" id="ARBA00023136"/>
    </source>
</evidence>
<evidence type="ECO:0000256" key="4">
    <source>
        <dbReference type="ARBA" id="ARBA00022553"/>
    </source>
</evidence>
<evidence type="ECO:0000256" key="10">
    <source>
        <dbReference type="ARBA" id="ARBA00022741"/>
    </source>
</evidence>
<dbReference type="Proteomes" id="UP000238375">
    <property type="component" value="Unassembled WGS sequence"/>
</dbReference>
<dbReference type="FunFam" id="3.80.10.10:FF:000041">
    <property type="entry name" value="LRR receptor-like serine/threonine-protein kinase ERECTA"/>
    <property type="match status" value="1"/>
</dbReference>
<name>A0A2T0TI20_9BACT</name>
<evidence type="ECO:0000256" key="18">
    <source>
        <dbReference type="SAM" id="SignalP"/>
    </source>
</evidence>
<keyword evidence="6" id="KW-0808">Transferase</keyword>
<dbReference type="EC" id="2.7.11.1" evidence="2"/>
<dbReference type="EMBL" id="PVTE01000002">
    <property type="protein sequence ID" value="PRY45259.1"/>
    <property type="molecule type" value="Genomic_DNA"/>
</dbReference>
<organism evidence="20 21">
    <name type="scientific">Spirosoma oryzae</name>
    <dbReference type="NCBI Taxonomy" id="1469603"/>
    <lineage>
        <taxon>Bacteria</taxon>
        <taxon>Pseudomonadati</taxon>
        <taxon>Bacteroidota</taxon>
        <taxon>Cytophagia</taxon>
        <taxon>Cytophagales</taxon>
        <taxon>Cytophagaceae</taxon>
        <taxon>Spirosoma</taxon>
    </lineage>
</organism>
<keyword evidence="14" id="KW-0675">Receptor</keyword>
<evidence type="ECO:0000256" key="12">
    <source>
        <dbReference type="ARBA" id="ARBA00022989"/>
    </source>
</evidence>
<keyword evidence="11" id="KW-0067">ATP-binding</keyword>
<evidence type="ECO:0000259" key="19">
    <source>
        <dbReference type="Pfam" id="PF23598"/>
    </source>
</evidence>
<evidence type="ECO:0000256" key="2">
    <source>
        <dbReference type="ARBA" id="ARBA00012513"/>
    </source>
</evidence>
<keyword evidence="13" id="KW-0472">Membrane</keyword>
<evidence type="ECO:0000313" key="20">
    <source>
        <dbReference type="EMBL" id="PRY45259.1"/>
    </source>
</evidence>
<evidence type="ECO:0000313" key="21">
    <source>
        <dbReference type="Proteomes" id="UP000238375"/>
    </source>
</evidence>
<dbReference type="FunFam" id="3.80.10.10:FF:000416">
    <property type="entry name" value="Probable leucine-rich repeat receptor-like protein kinase At5g63930"/>
    <property type="match status" value="1"/>
</dbReference>
<evidence type="ECO:0000256" key="17">
    <source>
        <dbReference type="ARBA" id="ARBA00048679"/>
    </source>
</evidence>
<dbReference type="InterPro" id="IPR003591">
    <property type="entry name" value="Leu-rich_rpt_typical-subtyp"/>
</dbReference>
<evidence type="ECO:0000256" key="16">
    <source>
        <dbReference type="ARBA" id="ARBA00047899"/>
    </source>
</evidence>
<feature type="chain" id="PRO_5015541470" description="non-specific serine/threonine protein kinase" evidence="18">
    <location>
        <begin position="27"/>
        <end position="535"/>
    </location>
</feature>
<evidence type="ECO:0000256" key="6">
    <source>
        <dbReference type="ARBA" id="ARBA00022679"/>
    </source>
</evidence>
<dbReference type="PANTHER" id="PTHR48059:SF30">
    <property type="entry name" value="OS06G0587000 PROTEIN"/>
    <property type="match status" value="1"/>
</dbReference>
<keyword evidence="9" id="KW-0677">Repeat</keyword>
<keyword evidence="5" id="KW-0433">Leucine-rich repeat</keyword>